<dbReference type="Proteomes" id="UP001235303">
    <property type="component" value="Unassembled WGS sequence"/>
</dbReference>
<dbReference type="EMBL" id="JAQOSP010000065">
    <property type="protein sequence ID" value="MDJ1169677.1"/>
    <property type="molecule type" value="Genomic_DNA"/>
</dbReference>
<accession>A0ABT7ARZ5</accession>
<comment type="caution">
    <text evidence="1">The sequence shown here is derived from an EMBL/GenBank/DDBJ whole genome shotgun (WGS) entry which is preliminary data.</text>
</comment>
<evidence type="ECO:0000313" key="1">
    <source>
        <dbReference type="EMBL" id="MDJ1169677.1"/>
    </source>
</evidence>
<protein>
    <submittedName>
        <fullName evidence="1">Uncharacterized protein</fullName>
    </submittedName>
</protein>
<gene>
    <name evidence="1" type="ORF">PMG71_09585</name>
</gene>
<proteinExistence type="predicted"/>
<organism evidence="1 2">
    <name type="scientific">Roseofilum acuticapitatum BLCC-M154</name>
    <dbReference type="NCBI Taxonomy" id="3022444"/>
    <lineage>
        <taxon>Bacteria</taxon>
        <taxon>Bacillati</taxon>
        <taxon>Cyanobacteriota</taxon>
        <taxon>Cyanophyceae</taxon>
        <taxon>Desertifilales</taxon>
        <taxon>Desertifilaceae</taxon>
        <taxon>Roseofilum</taxon>
        <taxon>Roseofilum acuticapitatum</taxon>
    </lineage>
</organism>
<reference evidence="1 2" key="1">
    <citation type="submission" date="2023-01" db="EMBL/GenBank/DDBJ databases">
        <title>Novel diversity within Roseofilum (Cyanobacteria; Desertifilaceae) from marine benthic mats with descriptions of four novel species.</title>
        <authorList>
            <person name="Wang Y."/>
            <person name="Berthold D.E."/>
            <person name="Hu J."/>
            <person name="Lefler F.W."/>
            <person name="Laughinghouse H.D. IV."/>
        </authorList>
    </citation>
    <scope>NUCLEOTIDE SEQUENCE [LARGE SCALE GENOMIC DNA]</scope>
    <source>
        <strain evidence="1 2">BLCC-M154</strain>
    </source>
</reference>
<dbReference type="RefSeq" id="WP_283753434.1">
    <property type="nucleotide sequence ID" value="NZ_JAQOSP010000065.1"/>
</dbReference>
<evidence type="ECO:0000313" key="2">
    <source>
        <dbReference type="Proteomes" id="UP001235303"/>
    </source>
</evidence>
<keyword evidence="2" id="KW-1185">Reference proteome</keyword>
<name>A0ABT7ARZ5_9CYAN</name>
<sequence length="90" mass="9949">MTHQRNTQGLKRNFSKWKSSNETKAIRVPEHLADRVLAYAHSLDEGITEPGTGKTQKEAIAILRQALDLKANAGGKIKAEIKKALSLLEN</sequence>